<name>A0A2P2QDI1_RHIMU</name>
<accession>A0A2P2QDI1</accession>
<sequence>MLFSSWLFMSTSMLAERLIPTVTLTL</sequence>
<protein>
    <submittedName>
        <fullName evidence="1">Uncharacterized protein</fullName>
    </submittedName>
</protein>
<reference evidence="1" key="1">
    <citation type="submission" date="2018-02" db="EMBL/GenBank/DDBJ databases">
        <title>Rhizophora mucronata_Transcriptome.</title>
        <authorList>
            <person name="Meera S.P."/>
            <person name="Sreeshan A."/>
            <person name="Augustine A."/>
        </authorList>
    </citation>
    <scope>NUCLEOTIDE SEQUENCE</scope>
    <source>
        <tissue evidence="1">Leaf</tissue>
    </source>
</reference>
<proteinExistence type="predicted"/>
<dbReference type="AlphaFoldDB" id="A0A2P2QDI1"/>
<evidence type="ECO:0000313" key="1">
    <source>
        <dbReference type="EMBL" id="MBX65080.1"/>
    </source>
</evidence>
<organism evidence="1">
    <name type="scientific">Rhizophora mucronata</name>
    <name type="common">Asiatic mangrove</name>
    <dbReference type="NCBI Taxonomy" id="61149"/>
    <lineage>
        <taxon>Eukaryota</taxon>
        <taxon>Viridiplantae</taxon>
        <taxon>Streptophyta</taxon>
        <taxon>Embryophyta</taxon>
        <taxon>Tracheophyta</taxon>
        <taxon>Spermatophyta</taxon>
        <taxon>Magnoliopsida</taxon>
        <taxon>eudicotyledons</taxon>
        <taxon>Gunneridae</taxon>
        <taxon>Pentapetalae</taxon>
        <taxon>rosids</taxon>
        <taxon>fabids</taxon>
        <taxon>Malpighiales</taxon>
        <taxon>Rhizophoraceae</taxon>
        <taxon>Rhizophora</taxon>
    </lineage>
</organism>
<dbReference type="EMBL" id="GGEC01084596">
    <property type="protein sequence ID" value="MBX65080.1"/>
    <property type="molecule type" value="Transcribed_RNA"/>
</dbReference>